<evidence type="ECO:0000313" key="3">
    <source>
        <dbReference type="Proteomes" id="UP000250831"/>
    </source>
</evidence>
<reference evidence="2 3" key="1">
    <citation type="submission" date="2018-04" db="EMBL/GenBank/DDBJ databases">
        <title>Sphingobacterium sp. M46 Genome.</title>
        <authorList>
            <person name="Cheng J."/>
            <person name="Li Y."/>
        </authorList>
    </citation>
    <scope>NUCLEOTIDE SEQUENCE [LARGE SCALE GENOMIC DNA]</scope>
    <source>
        <strain evidence="2 3">M46</strain>
    </source>
</reference>
<keyword evidence="3" id="KW-1185">Reference proteome</keyword>
<dbReference type="RefSeq" id="WP_108636550.1">
    <property type="nucleotide sequence ID" value="NZ_QCXX01000009.1"/>
</dbReference>
<sequence>MHFQIGWIERGKIMNCRLIYTIGLMCLSSCKLYQQEDRAELQSSRNEWQWNEFAQRWYTLQRDCLSRSWYFSSDSGFRFHPDSGLTAETGELWIQESKTRINTQHQNMTAAIKGSAQNGYRTKQTKNSSLDANYWWFVLLLLIPVVLLWNKIRKLYS</sequence>
<dbReference type="AlphaFoldDB" id="A0A363NLY8"/>
<evidence type="ECO:0000313" key="2">
    <source>
        <dbReference type="EMBL" id="PUV21727.1"/>
    </source>
</evidence>
<organism evidence="2 3">
    <name type="scientific">Sphingobacterium athyrii</name>
    <dbReference type="NCBI Taxonomy" id="2152717"/>
    <lineage>
        <taxon>Bacteria</taxon>
        <taxon>Pseudomonadati</taxon>
        <taxon>Bacteroidota</taxon>
        <taxon>Sphingobacteriia</taxon>
        <taxon>Sphingobacteriales</taxon>
        <taxon>Sphingobacteriaceae</taxon>
        <taxon>Sphingobacterium</taxon>
    </lineage>
</organism>
<keyword evidence="1" id="KW-0472">Membrane</keyword>
<protein>
    <submittedName>
        <fullName evidence="2">Uncharacterized protein</fullName>
    </submittedName>
</protein>
<keyword evidence="1" id="KW-1133">Transmembrane helix</keyword>
<feature type="transmembrane region" description="Helical" evidence="1">
    <location>
        <begin position="134"/>
        <end position="152"/>
    </location>
</feature>
<dbReference type="EMBL" id="QCXX01000009">
    <property type="protein sequence ID" value="PUV21727.1"/>
    <property type="molecule type" value="Genomic_DNA"/>
</dbReference>
<proteinExistence type="predicted"/>
<evidence type="ECO:0000256" key="1">
    <source>
        <dbReference type="SAM" id="Phobius"/>
    </source>
</evidence>
<gene>
    <name evidence="2" type="ORF">DCO56_25670</name>
</gene>
<comment type="caution">
    <text evidence="2">The sequence shown here is derived from an EMBL/GenBank/DDBJ whole genome shotgun (WGS) entry which is preliminary data.</text>
</comment>
<accession>A0A363NLY8</accession>
<name>A0A363NLY8_9SPHI</name>
<keyword evidence="1" id="KW-0812">Transmembrane</keyword>
<dbReference type="Proteomes" id="UP000250831">
    <property type="component" value="Unassembled WGS sequence"/>
</dbReference>